<dbReference type="EMBL" id="JBFXLU010000056">
    <property type="protein sequence ID" value="KAL2847475.1"/>
    <property type="molecule type" value="Genomic_DNA"/>
</dbReference>
<sequence length="281" mass="32420">MPAKRTAQKFSRDRRETVEDSKHHHHHHHQPPSQTAKPADEWTETWAVTMRRTRKTMKMLKNESNEPKKAKCDGGRTCLCNKPATEHPEHPYTISISGRRKFLDMLVHTEVRTPDVFDMYILNDFEGLRCPQDSTESCSRLLEAKDNWKEQWAVLEGSDVDAITGLIARMSLTMLAKFESTSLLKPDSDVKNLHVVMALYLMLASEMREYNSLPSDDSAKVEGHFDAYVLAYAKKYQIKLQVPSDLDKLVRDIDEEFDKEDIKLPAPSADSWKWVALIKLY</sequence>
<organism evidence="2 3">
    <name type="scientific">Aspergillus pseudoustus</name>
    <dbReference type="NCBI Taxonomy" id="1810923"/>
    <lineage>
        <taxon>Eukaryota</taxon>
        <taxon>Fungi</taxon>
        <taxon>Dikarya</taxon>
        <taxon>Ascomycota</taxon>
        <taxon>Pezizomycotina</taxon>
        <taxon>Eurotiomycetes</taxon>
        <taxon>Eurotiomycetidae</taxon>
        <taxon>Eurotiales</taxon>
        <taxon>Aspergillaceae</taxon>
        <taxon>Aspergillus</taxon>
        <taxon>Aspergillus subgen. Nidulantes</taxon>
    </lineage>
</organism>
<comment type="caution">
    <text evidence="2">The sequence shown here is derived from an EMBL/GenBank/DDBJ whole genome shotgun (WGS) entry which is preliminary data.</text>
</comment>
<gene>
    <name evidence="2" type="ORF">BJY01DRAFT_246842</name>
</gene>
<name>A0ABR4K595_9EURO</name>
<evidence type="ECO:0000313" key="3">
    <source>
        <dbReference type="Proteomes" id="UP001610446"/>
    </source>
</evidence>
<keyword evidence="3" id="KW-1185">Reference proteome</keyword>
<feature type="compositionally biased region" description="Basic and acidic residues" evidence="1">
    <location>
        <begin position="10"/>
        <end position="22"/>
    </location>
</feature>
<evidence type="ECO:0000256" key="1">
    <source>
        <dbReference type="SAM" id="MobiDB-lite"/>
    </source>
</evidence>
<evidence type="ECO:0000313" key="2">
    <source>
        <dbReference type="EMBL" id="KAL2847475.1"/>
    </source>
</evidence>
<feature type="region of interest" description="Disordered" evidence="1">
    <location>
        <begin position="1"/>
        <end position="41"/>
    </location>
</feature>
<accession>A0ABR4K595</accession>
<protein>
    <submittedName>
        <fullName evidence="2">Uncharacterized protein</fullName>
    </submittedName>
</protein>
<dbReference type="Proteomes" id="UP001610446">
    <property type="component" value="Unassembled WGS sequence"/>
</dbReference>
<reference evidence="2 3" key="1">
    <citation type="submission" date="2024-07" db="EMBL/GenBank/DDBJ databases">
        <title>Section-level genome sequencing and comparative genomics of Aspergillus sections Usti and Cavernicolus.</title>
        <authorList>
            <consortium name="Lawrence Berkeley National Laboratory"/>
            <person name="Nybo J.L."/>
            <person name="Vesth T.C."/>
            <person name="Theobald S."/>
            <person name="Frisvad J.C."/>
            <person name="Larsen T.O."/>
            <person name="Kjaerboelling I."/>
            <person name="Rothschild-Mancinelli K."/>
            <person name="Lyhne E.K."/>
            <person name="Kogle M.E."/>
            <person name="Barry K."/>
            <person name="Clum A."/>
            <person name="Na H."/>
            <person name="Ledsgaard L."/>
            <person name="Lin J."/>
            <person name="Lipzen A."/>
            <person name="Kuo A."/>
            <person name="Riley R."/>
            <person name="Mondo S."/>
            <person name="Labutti K."/>
            <person name="Haridas S."/>
            <person name="Pangalinan J."/>
            <person name="Salamov A.A."/>
            <person name="Simmons B.A."/>
            <person name="Magnuson J.K."/>
            <person name="Chen J."/>
            <person name="Drula E."/>
            <person name="Henrissat B."/>
            <person name="Wiebenga A."/>
            <person name="Lubbers R.J."/>
            <person name="Gomes A.C."/>
            <person name="Makela M.R."/>
            <person name="Stajich J."/>
            <person name="Grigoriev I.V."/>
            <person name="Mortensen U.H."/>
            <person name="De Vries R.P."/>
            <person name="Baker S.E."/>
            <person name="Andersen M.R."/>
        </authorList>
    </citation>
    <scope>NUCLEOTIDE SEQUENCE [LARGE SCALE GENOMIC DNA]</scope>
    <source>
        <strain evidence="2 3">CBS 123904</strain>
    </source>
</reference>
<proteinExistence type="predicted"/>